<evidence type="ECO:0000256" key="4">
    <source>
        <dbReference type="ARBA" id="ARBA00022989"/>
    </source>
</evidence>
<evidence type="ECO:0000313" key="7">
    <source>
        <dbReference type="EMBL" id="OIQ95119.1"/>
    </source>
</evidence>
<dbReference type="GO" id="GO:0005886">
    <property type="term" value="C:plasma membrane"/>
    <property type="evidence" value="ECO:0007669"/>
    <property type="project" value="UniProtKB-SubCell"/>
</dbReference>
<evidence type="ECO:0000256" key="6">
    <source>
        <dbReference type="SAM" id="Phobius"/>
    </source>
</evidence>
<dbReference type="GO" id="GO:0015171">
    <property type="term" value="F:amino acid transmembrane transporter activity"/>
    <property type="evidence" value="ECO:0007669"/>
    <property type="project" value="TreeGrafter"/>
</dbReference>
<keyword evidence="5 6" id="KW-0472">Membrane</keyword>
<keyword evidence="2" id="KW-1003">Cell membrane</keyword>
<keyword evidence="4 6" id="KW-1133">Transmembrane helix</keyword>
<gene>
    <name evidence="7" type="primary">rhtC_1</name>
    <name evidence="7" type="ORF">GALL_229270</name>
</gene>
<sequence length="206" mass="21147">MHDLPLFLSLLALAYLLPGPDMLLLVETATAQGRGRALAAAGGLALARTTHVTLAALGLAALLQTAPWAYGLARLAGGGYLLWLAWGLVGAENAAATSTAAGGAAAGSPGRAFRRGLFTNLLNPKALLFCSVLLPQFVPPGTGAGAAPFLLPGALVVGCGLLFDTALSLAGDALFRRAPGPAPWRRWQNRLFAALLTAFALRLLWA</sequence>
<dbReference type="PANTHER" id="PTHR30086:SF20">
    <property type="entry name" value="ARGININE EXPORTER PROTEIN ARGO-RELATED"/>
    <property type="match status" value="1"/>
</dbReference>
<evidence type="ECO:0000256" key="2">
    <source>
        <dbReference type="ARBA" id="ARBA00022475"/>
    </source>
</evidence>
<organism evidence="7">
    <name type="scientific">mine drainage metagenome</name>
    <dbReference type="NCBI Taxonomy" id="410659"/>
    <lineage>
        <taxon>unclassified sequences</taxon>
        <taxon>metagenomes</taxon>
        <taxon>ecological metagenomes</taxon>
    </lineage>
</organism>
<proteinExistence type="predicted"/>
<name>A0A1J5RT12_9ZZZZ</name>
<evidence type="ECO:0000256" key="3">
    <source>
        <dbReference type="ARBA" id="ARBA00022692"/>
    </source>
</evidence>
<dbReference type="PANTHER" id="PTHR30086">
    <property type="entry name" value="ARGININE EXPORTER PROTEIN ARGO"/>
    <property type="match status" value="1"/>
</dbReference>
<feature type="transmembrane region" description="Helical" evidence="6">
    <location>
        <begin position="117"/>
        <end position="137"/>
    </location>
</feature>
<feature type="transmembrane region" description="Helical" evidence="6">
    <location>
        <begin position="149"/>
        <end position="175"/>
    </location>
</feature>
<dbReference type="PIRSF" id="PIRSF006324">
    <property type="entry name" value="LeuE"/>
    <property type="match status" value="1"/>
</dbReference>
<dbReference type="InterPro" id="IPR001123">
    <property type="entry name" value="LeuE-type"/>
</dbReference>
<accession>A0A1J5RT12</accession>
<dbReference type="Pfam" id="PF01810">
    <property type="entry name" value="LysE"/>
    <property type="match status" value="1"/>
</dbReference>
<evidence type="ECO:0000256" key="1">
    <source>
        <dbReference type="ARBA" id="ARBA00004651"/>
    </source>
</evidence>
<feature type="transmembrane region" description="Helical" evidence="6">
    <location>
        <begin position="38"/>
        <end position="63"/>
    </location>
</feature>
<feature type="transmembrane region" description="Helical" evidence="6">
    <location>
        <begin position="6"/>
        <end position="26"/>
    </location>
</feature>
<feature type="transmembrane region" description="Helical" evidence="6">
    <location>
        <begin position="187"/>
        <end position="205"/>
    </location>
</feature>
<evidence type="ECO:0000256" key="5">
    <source>
        <dbReference type="ARBA" id="ARBA00023136"/>
    </source>
</evidence>
<comment type="subcellular location">
    <subcellularLocation>
        <location evidence="1">Cell membrane</location>
        <topology evidence="1">Multi-pass membrane protein</topology>
    </subcellularLocation>
</comment>
<keyword evidence="3 6" id="KW-0812">Transmembrane</keyword>
<dbReference type="AlphaFoldDB" id="A0A1J5RT12"/>
<reference evidence="7" key="1">
    <citation type="submission" date="2016-10" db="EMBL/GenBank/DDBJ databases">
        <title>Sequence of Gallionella enrichment culture.</title>
        <authorList>
            <person name="Poehlein A."/>
            <person name="Muehling M."/>
            <person name="Daniel R."/>
        </authorList>
    </citation>
    <scope>NUCLEOTIDE SEQUENCE</scope>
</reference>
<protein>
    <submittedName>
        <fullName evidence="7">Threonine efflux protein</fullName>
    </submittedName>
</protein>
<dbReference type="EMBL" id="MLJW01000173">
    <property type="protein sequence ID" value="OIQ95119.1"/>
    <property type="molecule type" value="Genomic_DNA"/>
</dbReference>
<comment type="caution">
    <text evidence="7">The sequence shown here is derived from an EMBL/GenBank/DDBJ whole genome shotgun (WGS) entry which is preliminary data.</text>
</comment>